<name>A0A087B4Y0_9BIFI</name>
<accession>A0A087B4Y0</accession>
<gene>
    <name evidence="2" type="ORF">BCUN_0582</name>
</gene>
<dbReference type="RefSeq" id="WP_238552293.1">
    <property type="nucleotide sequence ID" value="NZ_JGYV01000001.1"/>
</dbReference>
<dbReference type="Proteomes" id="UP000029067">
    <property type="component" value="Unassembled WGS sequence"/>
</dbReference>
<dbReference type="PROSITE" id="PS51750">
    <property type="entry name" value="BRO_N"/>
    <property type="match status" value="1"/>
</dbReference>
<dbReference type="AlphaFoldDB" id="A0A087B4Y0"/>
<dbReference type="PANTHER" id="PTHR36180:SF2">
    <property type="entry name" value="BRO FAMILY PROTEIN"/>
    <property type="match status" value="1"/>
</dbReference>
<dbReference type="Pfam" id="PF03374">
    <property type="entry name" value="ANT"/>
    <property type="match status" value="1"/>
</dbReference>
<dbReference type="Pfam" id="PF02498">
    <property type="entry name" value="Bro-N"/>
    <property type="match status" value="1"/>
</dbReference>
<organism evidence="2 3">
    <name type="scientific">Bifidobacterium cuniculi</name>
    <dbReference type="NCBI Taxonomy" id="1688"/>
    <lineage>
        <taxon>Bacteria</taxon>
        <taxon>Bacillati</taxon>
        <taxon>Actinomycetota</taxon>
        <taxon>Actinomycetes</taxon>
        <taxon>Bifidobacteriales</taxon>
        <taxon>Bifidobacteriaceae</taxon>
        <taxon>Bifidobacterium</taxon>
    </lineage>
</organism>
<dbReference type="InterPro" id="IPR005039">
    <property type="entry name" value="Ant_C"/>
</dbReference>
<protein>
    <submittedName>
        <fullName evidence="2">Phage antirepressor protein</fullName>
    </submittedName>
</protein>
<dbReference type="SMART" id="SM01040">
    <property type="entry name" value="Bro-N"/>
    <property type="match status" value="1"/>
</dbReference>
<dbReference type="STRING" id="1688.BCUN_0582"/>
<dbReference type="EMBL" id="JGYV01000001">
    <property type="protein sequence ID" value="KFI66080.1"/>
    <property type="molecule type" value="Genomic_DNA"/>
</dbReference>
<dbReference type="GO" id="GO:0003677">
    <property type="term" value="F:DNA binding"/>
    <property type="evidence" value="ECO:0007669"/>
    <property type="project" value="InterPro"/>
</dbReference>
<proteinExistence type="predicted"/>
<sequence>MIDNTTSVALTPFDFHGSQVRVFTDDQDAVWFVAKDVCDVLGTATNHVREYLDDDEVSNLRITDIAQSGGRAPVIISEAGFYKLVLRSRKPVAKEFQRWVTHEVLPSIRKHGGYMAGQEAMSPEQMVAASMRWLESRIAEQKAQLEAQAPKVVFADAIITSDTNILVRRLANILRQNGVNIGQNRLFKWLRANGYLTRTNDPTQRALDLGLFVTRTNKPYTDHDGNKHVTYTTLVTPRGQVYFVNKFLAD</sequence>
<reference evidence="2 3" key="1">
    <citation type="submission" date="2014-03" db="EMBL/GenBank/DDBJ databases">
        <title>Genomics of Bifidobacteria.</title>
        <authorList>
            <person name="Ventura M."/>
            <person name="Milani C."/>
            <person name="Lugli G.A."/>
        </authorList>
    </citation>
    <scope>NUCLEOTIDE SEQUENCE [LARGE SCALE GENOMIC DNA]</scope>
    <source>
        <strain evidence="2 3">LMG 10738</strain>
    </source>
</reference>
<dbReference type="PANTHER" id="PTHR36180">
    <property type="entry name" value="DNA-BINDING PROTEIN-RELATED-RELATED"/>
    <property type="match status" value="1"/>
</dbReference>
<evidence type="ECO:0000259" key="1">
    <source>
        <dbReference type="PROSITE" id="PS51750"/>
    </source>
</evidence>
<dbReference type="eggNOG" id="COG3645">
    <property type="taxonomic scope" value="Bacteria"/>
</dbReference>
<comment type="caution">
    <text evidence="2">The sequence shown here is derived from an EMBL/GenBank/DDBJ whole genome shotgun (WGS) entry which is preliminary data.</text>
</comment>
<dbReference type="InterPro" id="IPR003497">
    <property type="entry name" value="BRO_N_domain"/>
</dbReference>
<evidence type="ECO:0000313" key="2">
    <source>
        <dbReference type="EMBL" id="KFI66080.1"/>
    </source>
</evidence>
<dbReference type="eggNOG" id="COG3617">
    <property type="taxonomic scope" value="Bacteria"/>
</dbReference>
<feature type="domain" description="Bro-N" evidence="1">
    <location>
        <begin position="7"/>
        <end position="112"/>
    </location>
</feature>
<keyword evidence="3" id="KW-1185">Reference proteome</keyword>
<evidence type="ECO:0000313" key="3">
    <source>
        <dbReference type="Proteomes" id="UP000029067"/>
    </source>
</evidence>